<evidence type="ECO:0000313" key="2">
    <source>
        <dbReference type="EMBL" id="KZV44398.1"/>
    </source>
</evidence>
<evidence type="ECO:0000256" key="1">
    <source>
        <dbReference type="SAM" id="MobiDB-lite"/>
    </source>
</evidence>
<sequence>MLCMRSRLQPNAGSQRIPRTAQQLKSEQKAVDTMCLPTPLTVANSPSRDMRDESYPRASTSTVARSNQQARYGYKRSDNSMEQMRDTQGRCLRTPNQLQANIRKQYPNEASQQEESNATTLTSIGAVYHRQSKKIRSRNISLYAKADLYYSKRRRTASTVASRNVIRYSDLNRSSQRNLNPKWRHFRTLRSLSNLKTNTAHC</sequence>
<keyword evidence="3" id="KW-1185">Reference proteome</keyword>
<evidence type="ECO:0000313" key="3">
    <source>
        <dbReference type="Proteomes" id="UP000250235"/>
    </source>
</evidence>
<protein>
    <submittedName>
        <fullName evidence="2">Translocase of chloroplast 90, chloroplastic</fullName>
    </submittedName>
</protein>
<dbReference type="EMBL" id="KQ997015">
    <property type="protein sequence ID" value="KZV44398.1"/>
    <property type="molecule type" value="Genomic_DNA"/>
</dbReference>
<reference evidence="2 3" key="1">
    <citation type="journal article" date="2015" name="Proc. Natl. Acad. Sci. U.S.A.">
        <title>The resurrection genome of Boea hygrometrica: A blueprint for survival of dehydration.</title>
        <authorList>
            <person name="Xiao L."/>
            <person name="Yang G."/>
            <person name="Zhang L."/>
            <person name="Yang X."/>
            <person name="Zhao S."/>
            <person name="Ji Z."/>
            <person name="Zhou Q."/>
            <person name="Hu M."/>
            <person name="Wang Y."/>
            <person name="Chen M."/>
            <person name="Xu Y."/>
            <person name="Jin H."/>
            <person name="Xiao X."/>
            <person name="Hu G."/>
            <person name="Bao F."/>
            <person name="Hu Y."/>
            <person name="Wan P."/>
            <person name="Li L."/>
            <person name="Deng X."/>
            <person name="Kuang T."/>
            <person name="Xiang C."/>
            <person name="Zhu J.K."/>
            <person name="Oliver M.J."/>
            <person name="He Y."/>
        </authorList>
    </citation>
    <scope>NUCLEOTIDE SEQUENCE [LARGE SCALE GENOMIC DNA]</scope>
    <source>
        <strain evidence="3">cv. XS01</strain>
    </source>
</reference>
<dbReference type="Proteomes" id="UP000250235">
    <property type="component" value="Unassembled WGS sequence"/>
</dbReference>
<feature type="region of interest" description="Disordered" evidence="1">
    <location>
        <begin position="1"/>
        <end position="82"/>
    </location>
</feature>
<dbReference type="AlphaFoldDB" id="A0A2Z7CBX5"/>
<feature type="compositionally biased region" description="Polar residues" evidence="1">
    <location>
        <begin position="57"/>
        <end position="70"/>
    </location>
</feature>
<organism evidence="2 3">
    <name type="scientific">Dorcoceras hygrometricum</name>
    <dbReference type="NCBI Taxonomy" id="472368"/>
    <lineage>
        <taxon>Eukaryota</taxon>
        <taxon>Viridiplantae</taxon>
        <taxon>Streptophyta</taxon>
        <taxon>Embryophyta</taxon>
        <taxon>Tracheophyta</taxon>
        <taxon>Spermatophyta</taxon>
        <taxon>Magnoliopsida</taxon>
        <taxon>eudicotyledons</taxon>
        <taxon>Gunneridae</taxon>
        <taxon>Pentapetalae</taxon>
        <taxon>asterids</taxon>
        <taxon>lamiids</taxon>
        <taxon>Lamiales</taxon>
        <taxon>Gesneriaceae</taxon>
        <taxon>Didymocarpoideae</taxon>
        <taxon>Trichosporeae</taxon>
        <taxon>Loxocarpinae</taxon>
        <taxon>Dorcoceras</taxon>
    </lineage>
</organism>
<name>A0A2Z7CBX5_9LAMI</name>
<gene>
    <name evidence="2" type="ORF">F511_25742</name>
</gene>
<proteinExistence type="predicted"/>
<accession>A0A2Z7CBX5</accession>